<keyword evidence="2" id="KW-1185">Reference proteome</keyword>
<dbReference type="EMBL" id="JAIWYP010000012">
    <property type="protein sequence ID" value="KAH3729485.1"/>
    <property type="molecule type" value="Genomic_DNA"/>
</dbReference>
<comment type="caution">
    <text evidence="1">The sequence shown here is derived from an EMBL/GenBank/DDBJ whole genome shotgun (WGS) entry which is preliminary data.</text>
</comment>
<reference evidence="1" key="1">
    <citation type="journal article" date="2019" name="bioRxiv">
        <title>The Genome of the Zebra Mussel, Dreissena polymorpha: A Resource for Invasive Species Research.</title>
        <authorList>
            <person name="McCartney M.A."/>
            <person name="Auch B."/>
            <person name="Kono T."/>
            <person name="Mallez S."/>
            <person name="Zhang Y."/>
            <person name="Obille A."/>
            <person name="Becker A."/>
            <person name="Abrahante J.E."/>
            <person name="Garbe J."/>
            <person name="Badalamenti J.P."/>
            <person name="Herman A."/>
            <person name="Mangelson H."/>
            <person name="Liachko I."/>
            <person name="Sullivan S."/>
            <person name="Sone E.D."/>
            <person name="Koren S."/>
            <person name="Silverstein K.A.T."/>
            <person name="Beckman K.B."/>
            <person name="Gohl D.M."/>
        </authorList>
    </citation>
    <scope>NUCLEOTIDE SEQUENCE</scope>
    <source>
        <strain evidence="1">Duluth1</strain>
        <tissue evidence="1">Whole animal</tissue>
    </source>
</reference>
<proteinExistence type="predicted"/>
<accession>A0A9D4CSM3</accession>
<evidence type="ECO:0000313" key="2">
    <source>
        <dbReference type="Proteomes" id="UP000828390"/>
    </source>
</evidence>
<reference evidence="1" key="2">
    <citation type="submission" date="2020-11" db="EMBL/GenBank/DDBJ databases">
        <authorList>
            <person name="McCartney M.A."/>
            <person name="Auch B."/>
            <person name="Kono T."/>
            <person name="Mallez S."/>
            <person name="Becker A."/>
            <person name="Gohl D.M."/>
            <person name="Silverstein K.A.T."/>
            <person name="Koren S."/>
            <person name="Bechman K.B."/>
            <person name="Herman A."/>
            <person name="Abrahante J.E."/>
            <person name="Garbe J."/>
        </authorList>
    </citation>
    <scope>NUCLEOTIDE SEQUENCE</scope>
    <source>
        <strain evidence="1">Duluth1</strain>
        <tissue evidence="1">Whole animal</tissue>
    </source>
</reference>
<organism evidence="1 2">
    <name type="scientific">Dreissena polymorpha</name>
    <name type="common">Zebra mussel</name>
    <name type="synonym">Mytilus polymorpha</name>
    <dbReference type="NCBI Taxonomy" id="45954"/>
    <lineage>
        <taxon>Eukaryota</taxon>
        <taxon>Metazoa</taxon>
        <taxon>Spiralia</taxon>
        <taxon>Lophotrochozoa</taxon>
        <taxon>Mollusca</taxon>
        <taxon>Bivalvia</taxon>
        <taxon>Autobranchia</taxon>
        <taxon>Heteroconchia</taxon>
        <taxon>Euheterodonta</taxon>
        <taxon>Imparidentia</taxon>
        <taxon>Neoheterodontei</taxon>
        <taxon>Myida</taxon>
        <taxon>Dreissenoidea</taxon>
        <taxon>Dreissenidae</taxon>
        <taxon>Dreissena</taxon>
    </lineage>
</organism>
<evidence type="ECO:0000313" key="1">
    <source>
        <dbReference type="EMBL" id="KAH3729485.1"/>
    </source>
</evidence>
<dbReference type="Proteomes" id="UP000828390">
    <property type="component" value="Unassembled WGS sequence"/>
</dbReference>
<sequence>MSSNRELIILLTRKGESFMQIQVNLSLVMLQMMVGELSLSKMKLEVDGETLSPKITSTTWNC</sequence>
<name>A0A9D4CSM3_DREPO</name>
<protein>
    <submittedName>
        <fullName evidence="1">Uncharacterized protein</fullName>
    </submittedName>
</protein>
<gene>
    <name evidence="1" type="ORF">DPMN_055457</name>
</gene>
<dbReference type="AlphaFoldDB" id="A0A9D4CSM3"/>